<dbReference type="RefSeq" id="WP_061835171.1">
    <property type="nucleotide sequence ID" value="NZ_LUKE01000002.1"/>
</dbReference>
<accession>A0A150WL02</accession>
<protein>
    <submittedName>
        <fullName evidence="1">Uncharacterized protein</fullName>
    </submittedName>
</protein>
<organism evidence="1 2">
    <name type="scientific">Bdellovibrio bacteriovorus</name>
    <dbReference type="NCBI Taxonomy" id="959"/>
    <lineage>
        <taxon>Bacteria</taxon>
        <taxon>Pseudomonadati</taxon>
        <taxon>Bdellovibrionota</taxon>
        <taxon>Bdellovibrionia</taxon>
        <taxon>Bdellovibrionales</taxon>
        <taxon>Pseudobdellovibrionaceae</taxon>
        <taxon>Bdellovibrio</taxon>
    </lineage>
</organism>
<gene>
    <name evidence="1" type="ORF">AZI86_10620</name>
</gene>
<reference evidence="1 2" key="1">
    <citation type="submission" date="2016-03" db="EMBL/GenBank/DDBJ databases">
        <authorList>
            <person name="Ploux O."/>
        </authorList>
    </citation>
    <scope>NUCLEOTIDE SEQUENCE [LARGE SCALE GENOMIC DNA]</scope>
    <source>
        <strain evidence="1 2">R0</strain>
    </source>
</reference>
<name>A0A150WL02_BDEBC</name>
<evidence type="ECO:0000313" key="1">
    <source>
        <dbReference type="EMBL" id="KYG64660.1"/>
    </source>
</evidence>
<keyword evidence="2" id="KW-1185">Reference proteome</keyword>
<evidence type="ECO:0000313" key="2">
    <source>
        <dbReference type="Proteomes" id="UP000075320"/>
    </source>
</evidence>
<dbReference type="AlphaFoldDB" id="A0A150WL02"/>
<dbReference type="Proteomes" id="UP000075320">
    <property type="component" value="Unassembled WGS sequence"/>
</dbReference>
<dbReference type="EMBL" id="LUKE01000002">
    <property type="protein sequence ID" value="KYG64660.1"/>
    <property type="molecule type" value="Genomic_DNA"/>
</dbReference>
<comment type="caution">
    <text evidence="1">The sequence shown here is derived from an EMBL/GenBank/DDBJ whole genome shotgun (WGS) entry which is preliminary data.</text>
</comment>
<proteinExistence type="predicted"/>
<sequence length="63" mass="7188">MKSNILSKIIRAVILMSPFSLPKTSVDARPANAEIHDVEIEVLRARLDKERMAYLMLMSGRLF</sequence>